<dbReference type="EC" id="2.3.1.-" evidence="2"/>
<gene>
    <name evidence="2" type="ORF">Q8W42_00385</name>
</gene>
<reference evidence="2" key="1">
    <citation type="submission" date="2023-07" db="EMBL/GenBank/DDBJ databases">
        <title>Genome content predicts the carbon catabolic preferences of heterotrophic bacteria.</title>
        <authorList>
            <person name="Gralka M."/>
        </authorList>
    </citation>
    <scope>NUCLEOTIDE SEQUENCE</scope>
    <source>
        <strain evidence="2">6E02</strain>
    </source>
</reference>
<comment type="caution">
    <text evidence="2">The sequence shown here is derived from an EMBL/GenBank/DDBJ whole genome shotgun (WGS) entry which is preliminary data.</text>
</comment>
<proteinExistence type="predicted"/>
<dbReference type="AlphaFoldDB" id="A0AB35MS62"/>
<feature type="domain" description="N-acetyltransferase" evidence="1">
    <location>
        <begin position="1"/>
        <end position="138"/>
    </location>
</feature>
<dbReference type="InterPro" id="IPR000182">
    <property type="entry name" value="GNAT_dom"/>
</dbReference>
<evidence type="ECO:0000313" key="3">
    <source>
        <dbReference type="Proteomes" id="UP001177935"/>
    </source>
</evidence>
<dbReference type="Pfam" id="PF13420">
    <property type="entry name" value="Acetyltransf_4"/>
    <property type="match status" value="1"/>
</dbReference>
<name>A0AB35MS62_VIBSP</name>
<dbReference type="EMBL" id="JAUYVL010000001">
    <property type="protein sequence ID" value="MDP2499148.1"/>
    <property type="molecule type" value="Genomic_DNA"/>
</dbReference>
<keyword evidence="2" id="KW-0012">Acyltransferase</keyword>
<dbReference type="RefSeq" id="WP_241904821.1">
    <property type="nucleotide sequence ID" value="NZ_CAWNTE010000106.1"/>
</dbReference>
<organism evidence="2 3">
    <name type="scientific">Vibrio splendidus</name>
    <dbReference type="NCBI Taxonomy" id="29497"/>
    <lineage>
        <taxon>Bacteria</taxon>
        <taxon>Pseudomonadati</taxon>
        <taxon>Pseudomonadota</taxon>
        <taxon>Gammaproteobacteria</taxon>
        <taxon>Vibrionales</taxon>
        <taxon>Vibrionaceae</taxon>
        <taxon>Vibrio</taxon>
    </lineage>
</organism>
<protein>
    <submittedName>
        <fullName evidence="2">GNAT family N-acetyltransferase</fullName>
        <ecNumber evidence="2">2.3.1.-</ecNumber>
    </submittedName>
</protein>
<dbReference type="GO" id="GO:0016747">
    <property type="term" value="F:acyltransferase activity, transferring groups other than amino-acyl groups"/>
    <property type="evidence" value="ECO:0007669"/>
    <property type="project" value="InterPro"/>
</dbReference>
<evidence type="ECO:0000259" key="1">
    <source>
        <dbReference type="PROSITE" id="PS51186"/>
    </source>
</evidence>
<dbReference type="PROSITE" id="PS51186">
    <property type="entry name" value="GNAT"/>
    <property type="match status" value="1"/>
</dbReference>
<sequence length="153" mass="17845">MMEEYLELDMLTLESISKAAGFPIERDVYLASRAESIEQGLLFEYRRQDKLIGYVTLRDLGGGQWFVPMFVVHPNYRSKAAFLFLFRSIADQLKNNHSTVLVSNVLRLNELSVQFHKHLGFEVTRENHLGYEFTLDLTPEVKDKWSNFLGIQR</sequence>
<accession>A0AB35MS62</accession>
<dbReference type="InterPro" id="IPR016181">
    <property type="entry name" value="Acyl_CoA_acyltransferase"/>
</dbReference>
<evidence type="ECO:0000313" key="2">
    <source>
        <dbReference type="EMBL" id="MDP2499148.1"/>
    </source>
</evidence>
<dbReference type="SUPFAM" id="SSF55729">
    <property type="entry name" value="Acyl-CoA N-acyltransferases (Nat)"/>
    <property type="match status" value="1"/>
</dbReference>
<dbReference type="Gene3D" id="3.40.630.30">
    <property type="match status" value="1"/>
</dbReference>
<dbReference type="Proteomes" id="UP001177935">
    <property type="component" value="Unassembled WGS sequence"/>
</dbReference>
<keyword evidence="2" id="KW-0808">Transferase</keyword>